<name>M1L2W4_9PROT</name>
<dbReference type="Gene3D" id="2.40.240.10">
    <property type="entry name" value="Ribosomal Protein L25, Chain P"/>
    <property type="match status" value="2"/>
</dbReference>
<dbReference type="Pfam" id="PF20974">
    <property type="entry name" value="tRNA-synt_1c_C2"/>
    <property type="match status" value="1"/>
</dbReference>
<evidence type="ECO:0000256" key="7">
    <source>
        <dbReference type="ARBA" id="ARBA00022917"/>
    </source>
</evidence>
<dbReference type="STRING" id="1208919.CDSE_0843"/>
<dbReference type="OrthoDB" id="9801560at2"/>
<evidence type="ECO:0000256" key="1">
    <source>
        <dbReference type="ARBA" id="ARBA00005594"/>
    </source>
</evidence>
<evidence type="ECO:0000259" key="14">
    <source>
        <dbReference type="Pfam" id="PF20974"/>
    </source>
</evidence>
<dbReference type="EMBL" id="CP003803">
    <property type="protein sequence ID" value="AGF47093.1"/>
    <property type="molecule type" value="Genomic_DNA"/>
</dbReference>
<evidence type="ECO:0000256" key="10">
    <source>
        <dbReference type="NCBIfam" id="TIGR00440"/>
    </source>
</evidence>
<dbReference type="GO" id="GO:0005829">
    <property type="term" value="C:cytosol"/>
    <property type="evidence" value="ECO:0007669"/>
    <property type="project" value="TreeGrafter"/>
</dbReference>
<reference evidence="15 16" key="1">
    <citation type="journal article" date="2013" name="Genome Biol. Evol.">
        <title>Genome evolution and phylogenomic analysis of candidatus kinetoplastibacterium, the betaproteobacterial endosymbionts of strigomonas and angomonas.</title>
        <authorList>
            <person name="Alves J.M."/>
            <person name="Serrano M.G."/>
            <person name="Maia da Silva F."/>
            <person name="Voegtly L.J."/>
            <person name="Matveyev A.V."/>
            <person name="Teixeira M.M."/>
            <person name="Camargo E.P."/>
            <person name="Buck G.A."/>
        </authorList>
    </citation>
    <scope>NUCLEOTIDE SEQUENCE [LARGE SCALE GENOMIC DNA]</scope>
    <source>
        <strain evidence="15 16">TCC079E</strain>
    </source>
</reference>
<dbReference type="InterPro" id="IPR001412">
    <property type="entry name" value="aa-tRNA-synth_I_CS"/>
</dbReference>
<dbReference type="PANTHER" id="PTHR43097:SF5">
    <property type="entry name" value="GLUTAMATE--TRNA LIGASE"/>
    <property type="match status" value="1"/>
</dbReference>
<keyword evidence="3" id="KW-0963">Cytoplasm</keyword>
<evidence type="ECO:0000256" key="5">
    <source>
        <dbReference type="ARBA" id="ARBA00022741"/>
    </source>
</evidence>
<dbReference type="GO" id="GO:0005524">
    <property type="term" value="F:ATP binding"/>
    <property type="evidence" value="ECO:0007669"/>
    <property type="project" value="UniProtKB-KW"/>
</dbReference>
<dbReference type="InterPro" id="IPR049437">
    <property type="entry name" value="tRNA-synt_1c_C2"/>
</dbReference>
<dbReference type="InterPro" id="IPR011035">
    <property type="entry name" value="Ribosomal_bL25/Gln-tRNA_synth"/>
</dbReference>
<dbReference type="InterPro" id="IPR020059">
    <property type="entry name" value="Glu/Gln-tRNA-synth_Ib_codon-bd"/>
</dbReference>
<dbReference type="GO" id="GO:0004819">
    <property type="term" value="F:glutamine-tRNA ligase activity"/>
    <property type="evidence" value="ECO:0007669"/>
    <property type="project" value="UniProtKB-UniRule"/>
</dbReference>
<dbReference type="FunFam" id="3.90.800.10:FF:000001">
    <property type="entry name" value="Glutamine--tRNA ligase"/>
    <property type="match status" value="1"/>
</dbReference>
<dbReference type="PATRIC" id="fig|1208919.3.peg.534"/>
<evidence type="ECO:0000256" key="4">
    <source>
        <dbReference type="ARBA" id="ARBA00022598"/>
    </source>
</evidence>
<dbReference type="Pfam" id="PF03950">
    <property type="entry name" value="tRNA-synt_1c_C"/>
    <property type="match status" value="1"/>
</dbReference>
<dbReference type="Proteomes" id="UP000011547">
    <property type="component" value="Chromosome"/>
</dbReference>
<feature type="domain" description="Glutamyl/glutaminyl-tRNA synthetase class Ib catalytic" evidence="12">
    <location>
        <begin position="52"/>
        <end position="371"/>
    </location>
</feature>
<evidence type="ECO:0000259" key="13">
    <source>
        <dbReference type="Pfam" id="PF03950"/>
    </source>
</evidence>
<dbReference type="RefSeq" id="WP_015396504.1">
    <property type="nucleotide sequence ID" value="NC_020294.1"/>
</dbReference>
<dbReference type="FunFam" id="3.40.50.620:FF:000037">
    <property type="entry name" value="Glutamine--tRNA ligase cytoplasmic"/>
    <property type="match status" value="1"/>
</dbReference>
<feature type="domain" description="Glutamyl/glutaminyl-tRNA synthetase class Ib anti-codon binding" evidence="13">
    <location>
        <begin position="374"/>
        <end position="473"/>
    </location>
</feature>
<comment type="similarity">
    <text evidence="1 11">Belongs to the class-I aminoacyl-tRNA synthetase family.</text>
</comment>
<keyword evidence="7 11" id="KW-0648">Protein biosynthesis</keyword>
<dbReference type="HOGENOM" id="CLU_001882_2_3_4"/>
<evidence type="ECO:0000256" key="6">
    <source>
        <dbReference type="ARBA" id="ARBA00022840"/>
    </source>
</evidence>
<keyword evidence="5 11" id="KW-0547">Nucleotide-binding</keyword>
<keyword evidence="16" id="KW-1185">Reference proteome</keyword>
<dbReference type="EC" id="6.1.1.18" evidence="2 10"/>
<dbReference type="KEGG" id="kde:CDSE_0843"/>
<evidence type="ECO:0000313" key="16">
    <source>
        <dbReference type="Proteomes" id="UP000011547"/>
    </source>
</evidence>
<dbReference type="PANTHER" id="PTHR43097">
    <property type="entry name" value="GLUTAMINE-TRNA LIGASE"/>
    <property type="match status" value="1"/>
</dbReference>
<keyword evidence="6 11" id="KW-0067">ATP-binding</keyword>
<evidence type="ECO:0000256" key="9">
    <source>
        <dbReference type="ARBA" id="ARBA00048270"/>
    </source>
</evidence>
<organism evidence="15 16">
    <name type="scientific">Candidatus Kinetoplastidibacterium desouzai TCC079E</name>
    <dbReference type="NCBI Taxonomy" id="1208919"/>
    <lineage>
        <taxon>Bacteria</taxon>
        <taxon>Pseudomonadati</taxon>
        <taxon>Pseudomonadota</taxon>
        <taxon>Betaproteobacteria</taxon>
        <taxon>Candidatus Kinetoplastidibacterium</taxon>
    </lineage>
</organism>
<accession>M1L2W4</accession>
<evidence type="ECO:0000256" key="11">
    <source>
        <dbReference type="RuleBase" id="RU363037"/>
    </source>
</evidence>
<evidence type="ECO:0000313" key="15">
    <source>
        <dbReference type="EMBL" id="AGF47093.1"/>
    </source>
</evidence>
<keyword evidence="4 11" id="KW-0436">Ligase</keyword>
<dbReference type="PROSITE" id="PS00178">
    <property type="entry name" value="AA_TRNA_LIGASE_I"/>
    <property type="match status" value="1"/>
</dbReference>
<dbReference type="eggNOG" id="COG0008">
    <property type="taxonomic scope" value="Bacteria"/>
</dbReference>
<dbReference type="AlphaFoldDB" id="M1L2W4"/>
<dbReference type="SUPFAM" id="SSF52374">
    <property type="entry name" value="Nucleotidylyl transferase"/>
    <property type="match status" value="1"/>
</dbReference>
<evidence type="ECO:0000256" key="2">
    <source>
        <dbReference type="ARBA" id="ARBA00012836"/>
    </source>
</evidence>
<keyword evidence="8 11" id="KW-0030">Aminoacyl-tRNA synthetase</keyword>
<dbReference type="NCBIfam" id="NF011291">
    <property type="entry name" value="PRK14703.1"/>
    <property type="match status" value="1"/>
</dbReference>
<dbReference type="InterPro" id="IPR050132">
    <property type="entry name" value="Gln/Glu-tRNA_Ligase"/>
</dbReference>
<proteinExistence type="inferred from homology"/>
<evidence type="ECO:0000256" key="8">
    <source>
        <dbReference type="ARBA" id="ARBA00023146"/>
    </source>
</evidence>
<dbReference type="InterPro" id="IPR004514">
    <property type="entry name" value="Gln-tRNA-synth"/>
</dbReference>
<dbReference type="InterPro" id="IPR000924">
    <property type="entry name" value="Glu/Gln-tRNA-synth"/>
</dbReference>
<dbReference type="PRINTS" id="PR00987">
    <property type="entry name" value="TRNASYNTHGLU"/>
</dbReference>
<dbReference type="FunFam" id="1.10.1160.10:FF:000001">
    <property type="entry name" value="Glutamine--tRNA ligase"/>
    <property type="match status" value="1"/>
</dbReference>
<evidence type="ECO:0000259" key="12">
    <source>
        <dbReference type="Pfam" id="PF00749"/>
    </source>
</evidence>
<feature type="domain" description="tRNA synthetases class I (E and Q) anti-codon binding" evidence="14">
    <location>
        <begin position="492"/>
        <end position="564"/>
    </location>
</feature>
<dbReference type="SUPFAM" id="SSF50715">
    <property type="entry name" value="Ribosomal protein L25-like"/>
    <property type="match status" value="1"/>
</dbReference>
<dbReference type="Gene3D" id="3.40.50.620">
    <property type="entry name" value="HUPs"/>
    <property type="match status" value="1"/>
</dbReference>
<protein>
    <recommendedName>
        <fullName evidence="2 10">Glutamine--tRNA ligase</fullName>
        <ecNumber evidence="2 10">6.1.1.18</ecNumber>
    </recommendedName>
</protein>
<dbReference type="InterPro" id="IPR020056">
    <property type="entry name" value="Rbsml_bL25/Gln-tRNA_synth_N"/>
</dbReference>
<dbReference type="Pfam" id="PF00749">
    <property type="entry name" value="tRNA-synt_1c"/>
    <property type="match status" value="1"/>
</dbReference>
<gene>
    <name evidence="15" type="ORF">CDSE_0843</name>
</gene>
<dbReference type="GO" id="GO:0006425">
    <property type="term" value="P:glutaminyl-tRNA aminoacylation"/>
    <property type="evidence" value="ECO:0007669"/>
    <property type="project" value="UniProtKB-UniRule"/>
</dbReference>
<comment type="catalytic activity">
    <reaction evidence="9">
        <text>tRNA(Gln) + L-glutamine + ATP = L-glutaminyl-tRNA(Gln) + AMP + diphosphate</text>
        <dbReference type="Rhea" id="RHEA:20121"/>
        <dbReference type="Rhea" id="RHEA-COMP:9662"/>
        <dbReference type="Rhea" id="RHEA-COMP:9681"/>
        <dbReference type="ChEBI" id="CHEBI:30616"/>
        <dbReference type="ChEBI" id="CHEBI:33019"/>
        <dbReference type="ChEBI" id="CHEBI:58359"/>
        <dbReference type="ChEBI" id="CHEBI:78442"/>
        <dbReference type="ChEBI" id="CHEBI:78521"/>
        <dbReference type="ChEBI" id="CHEBI:456215"/>
        <dbReference type="EC" id="6.1.1.18"/>
    </reaction>
</comment>
<sequence>MNTSSIHLNQQNFLTHIIDEDIQSKCLENRLWSGTPGDAKFQELKGKIDLAKIRTRFPPEPNGYLHIGHAKSICINFGLAKKYNGVCHLRFDDTNPEKEDQEYVDSITQAIKWLGFNLVENNKENLYFASDYFEYMYEFAESLIISENAYIDEQSSEMIKQNRGTLTEPGIDSPYRDRPSEESLKIFREMRDGKYPDGLFVLRAKINMKSPNINMRDPVMYRIKHVFHHRTGNKWCIYPMYNWAHPIEDALEGITHSICTLEFEDLKPLYDWFLNKLRDLGKLRNPLPKQYEFSRLNLSHIVTSKRKLFKLVKESIVDGWDDPRMPTLLGLKRRGYTPNSIRLFCDRTSISKSDSTIDYSLLEQSLRDDLDPIAPRAIGILDPIKLTITNYPDDKKEICYAPTNPHNKEMGMRELILEKEIWIERSDFQEEAIKNYFRLFPGNLVRLKYAYIIKCTGYLKNSNGDITNVYAEYIPETKSGTPGSNSVKVKGTITWLAITQAEKVLVNLYDRLFTDSSPDSGNKNFLDYINPDSKKTITAFLEPNTIKQNNTKWQFERLGYFALDDKFSNKNNNVVINRIVTLKNSWSL</sequence>
<dbReference type="InterPro" id="IPR014729">
    <property type="entry name" value="Rossmann-like_a/b/a_fold"/>
</dbReference>
<evidence type="ECO:0000256" key="3">
    <source>
        <dbReference type="ARBA" id="ARBA00022490"/>
    </source>
</evidence>
<dbReference type="InterPro" id="IPR020058">
    <property type="entry name" value="Glu/Gln-tRNA-synth_Ib_cat-dom"/>
</dbReference>
<dbReference type="NCBIfam" id="TIGR00440">
    <property type="entry name" value="glnS"/>
    <property type="match status" value="1"/>
</dbReference>